<feature type="domain" description="Cytidyltransferase-like" evidence="11">
    <location>
        <begin position="5"/>
        <end position="171"/>
    </location>
</feature>
<evidence type="ECO:0000256" key="8">
    <source>
        <dbReference type="ARBA" id="ARBA00023027"/>
    </source>
</evidence>
<dbReference type="InterPro" id="IPR014729">
    <property type="entry name" value="Rossmann-like_a/b/a_fold"/>
</dbReference>
<name>A0A6J4S8V7_9ACTN</name>
<evidence type="ECO:0000256" key="5">
    <source>
        <dbReference type="ARBA" id="ARBA00022695"/>
    </source>
</evidence>
<comment type="catalytic activity">
    <reaction evidence="9 10">
        <text>nicotinate beta-D-ribonucleotide + ATP + H(+) = deamido-NAD(+) + diphosphate</text>
        <dbReference type="Rhea" id="RHEA:22860"/>
        <dbReference type="ChEBI" id="CHEBI:15378"/>
        <dbReference type="ChEBI" id="CHEBI:30616"/>
        <dbReference type="ChEBI" id="CHEBI:33019"/>
        <dbReference type="ChEBI" id="CHEBI:57502"/>
        <dbReference type="ChEBI" id="CHEBI:58437"/>
        <dbReference type="EC" id="2.7.7.18"/>
    </reaction>
</comment>
<dbReference type="EC" id="2.7.7.18" evidence="10"/>
<evidence type="ECO:0000256" key="1">
    <source>
        <dbReference type="ARBA" id="ARBA00002324"/>
    </source>
</evidence>
<accession>A0A6J4S8V7</accession>
<dbReference type="EMBL" id="CADCVT010000145">
    <property type="protein sequence ID" value="CAA9492817.1"/>
    <property type="molecule type" value="Genomic_DNA"/>
</dbReference>
<evidence type="ECO:0000256" key="2">
    <source>
        <dbReference type="ARBA" id="ARBA00005019"/>
    </source>
</evidence>
<evidence type="ECO:0000256" key="10">
    <source>
        <dbReference type="HAMAP-Rule" id="MF_00244"/>
    </source>
</evidence>
<dbReference type="InterPro" id="IPR005248">
    <property type="entry name" value="NadD/NMNAT"/>
</dbReference>
<dbReference type="AlphaFoldDB" id="A0A6J4S8V7"/>
<keyword evidence="3 10" id="KW-0662">Pyridine nucleotide biosynthesis</keyword>
<evidence type="ECO:0000313" key="12">
    <source>
        <dbReference type="EMBL" id="CAA9492817.1"/>
    </source>
</evidence>
<dbReference type="InterPro" id="IPR004821">
    <property type="entry name" value="Cyt_trans-like"/>
</dbReference>
<organism evidence="12">
    <name type="scientific">uncultured Solirubrobacteraceae bacterium</name>
    <dbReference type="NCBI Taxonomy" id="1162706"/>
    <lineage>
        <taxon>Bacteria</taxon>
        <taxon>Bacillati</taxon>
        <taxon>Actinomycetota</taxon>
        <taxon>Thermoleophilia</taxon>
        <taxon>Solirubrobacterales</taxon>
        <taxon>Solirubrobacteraceae</taxon>
        <taxon>environmental samples</taxon>
    </lineage>
</organism>
<dbReference type="NCBIfam" id="TIGR00125">
    <property type="entry name" value="cyt_tran_rel"/>
    <property type="match status" value="1"/>
</dbReference>
<keyword evidence="6 10" id="KW-0547">Nucleotide-binding</keyword>
<sequence length="203" mass="22574">MKVGILGGSFNPPHVGHLLMAQEAHAQLGLDKVVFMPVASPPHKQLEADPGAEERFELCRLATAKDDRLEVSRLELDRGGPSYTADTLREIHATAPGDELTFIVGGDMAASLPSWREPETVLELSTLAVAEREGIRRHDIGEVLAPLGREDRIRFFDFPRVDVSSSAVRRRVRDRRPIRYWVPDDVARLIGARGYYLGQKVTA</sequence>
<evidence type="ECO:0000256" key="7">
    <source>
        <dbReference type="ARBA" id="ARBA00022840"/>
    </source>
</evidence>
<keyword evidence="7 10" id="KW-0067">ATP-binding</keyword>
<dbReference type="UniPathway" id="UPA00253">
    <property type="reaction ID" value="UER00332"/>
</dbReference>
<gene>
    <name evidence="10" type="primary">nadD</name>
    <name evidence="12" type="ORF">AVDCRST_MAG85-1324</name>
</gene>
<dbReference type="PANTHER" id="PTHR39321:SF3">
    <property type="entry name" value="PHOSPHOPANTETHEINE ADENYLYLTRANSFERASE"/>
    <property type="match status" value="1"/>
</dbReference>
<dbReference type="HAMAP" id="MF_00244">
    <property type="entry name" value="NaMN_adenylyltr"/>
    <property type="match status" value="1"/>
</dbReference>
<evidence type="ECO:0000256" key="3">
    <source>
        <dbReference type="ARBA" id="ARBA00022642"/>
    </source>
</evidence>
<dbReference type="Pfam" id="PF01467">
    <property type="entry name" value="CTP_transf_like"/>
    <property type="match status" value="1"/>
</dbReference>
<dbReference type="PANTHER" id="PTHR39321">
    <property type="entry name" value="NICOTINATE-NUCLEOTIDE ADENYLYLTRANSFERASE-RELATED"/>
    <property type="match status" value="1"/>
</dbReference>
<evidence type="ECO:0000256" key="6">
    <source>
        <dbReference type="ARBA" id="ARBA00022741"/>
    </source>
</evidence>
<proteinExistence type="inferred from homology"/>
<evidence type="ECO:0000259" key="11">
    <source>
        <dbReference type="Pfam" id="PF01467"/>
    </source>
</evidence>
<dbReference type="SUPFAM" id="SSF52374">
    <property type="entry name" value="Nucleotidylyl transferase"/>
    <property type="match status" value="1"/>
</dbReference>
<evidence type="ECO:0000256" key="9">
    <source>
        <dbReference type="ARBA" id="ARBA00048721"/>
    </source>
</evidence>
<comment type="pathway">
    <text evidence="2 10">Cofactor biosynthesis; NAD(+) biosynthesis; deamido-NAD(+) from nicotinate D-ribonucleotide: step 1/1.</text>
</comment>
<evidence type="ECO:0000256" key="4">
    <source>
        <dbReference type="ARBA" id="ARBA00022679"/>
    </source>
</evidence>
<dbReference type="GO" id="GO:0009435">
    <property type="term" value="P:NAD+ biosynthetic process"/>
    <property type="evidence" value="ECO:0007669"/>
    <property type="project" value="UniProtKB-UniRule"/>
</dbReference>
<comment type="function">
    <text evidence="1 10">Catalyzes the reversible adenylation of nicotinate mononucleotide (NaMN) to nicotinic acid adenine dinucleotide (NaAD).</text>
</comment>
<keyword evidence="4 10" id="KW-0808">Transferase</keyword>
<dbReference type="GO" id="GO:0005524">
    <property type="term" value="F:ATP binding"/>
    <property type="evidence" value="ECO:0007669"/>
    <property type="project" value="UniProtKB-KW"/>
</dbReference>
<dbReference type="NCBIfam" id="NF000840">
    <property type="entry name" value="PRK00071.1-3"/>
    <property type="match status" value="1"/>
</dbReference>
<reference evidence="12" key="1">
    <citation type="submission" date="2020-02" db="EMBL/GenBank/DDBJ databases">
        <authorList>
            <person name="Meier V. D."/>
        </authorList>
    </citation>
    <scope>NUCLEOTIDE SEQUENCE</scope>
    <source>
        <strain evidence="12">AVDCRST_MAG85</strain>
    </source>
</reference>
<dbReference type="NCBIfam" id="TIGR00482">
    <property type="entry name" value="nicotinate (nicotinamide) nucleotide adenylyltransferase"/>
    <property type="match status" value="1"/>
</dbReference>
<keyword evidence="8 10" id="KW-0520">NAD</keyword>
<dbReference type="CDD" id="cd02165">
    <property type="entry name" value="NMNAT"/>
    <property type="match status" value="1"/>
</dbReference>
<dbReference type="GO" id="GO:0004515">
    <property type="term" value="F:nicotinate-nucleotide adenylyltransferase activity"/>
    <property type="evidence" value="ECO:0007669"/>
    <property type="project" value="UniProtKB-UniRule"/>
</dbReference>
<comment type="similarity">
    <text evidence="10">Belongs to the NadD family.</text>
</comment>
<keyword evidence="5 10" id="KW-0548">Nucleotidyltransferase</keyword>
<dbReference type="Gene3D" id="3.40.50.620">
    <property type="entry name" value="HUPs"/>
    <property type="match status" value="1"/>
</dbReference>
<protein>
    <recommendedName>
        <fullName evidence="10">Probable nicotinate-nucleotide adenylyltransferase</fullName>
        <ecNumber evidence="10">2.7.7.18</ecNumber>
    </recommendedName>
    <alternativeName>
        <fullName evidence="10">Deamido-NAD(+) diphosphorylase</fullName>
    </alternativeName>
    <alternativeName>
        <fullName evidence="10">Deamido-NAD(+) pyrophosphorylase</fullName>
    </alternativeName>
    <alternativeName>
        <fullName evidence="10">Nicotinate mononucleotide adenylyltransferase</fullName>
        <shortName evidence="10">NaMN adenylyltransferase</shortName>
    </alternativeName>
</protein>